<feature type="binding site" evidence="8">
    <location>
        <position position="306"/>
    </location>
    <ligand>
        <name>Zn(2+)</name>
        <dbReference type="ChEBI" id="CHEBI:29105"/>
        <label>2</label>
    </ligand>
</feature>
<evidence type="ECO:0000256" key="7">
    <source>
        <dbReference type="PIRSR" id="PIRSR001123-1"/>
    </source>
</evidence>
<comment type="caution">
    <text evidence="9">The sequence shown here is derived from an EMBL/GenBank/DDBJ whole genome shotgun (WGS) entry which is preliminary data.</text>
</comment>
<dbReference type="Proteomes" id="UP000823877">
    <property type="component" value="Unassembled WGS sequence"/>
</dbReference>
<evidence type="ECO:0000256" key="8">
    <source>
        <dbReference type="PIRSR" id="PIRSR001123-2"/>
    </source>
</evidence>
<feature type="binding site" evidence="8">
    <location>
        <position position="167"/>
    </location>
    <ligand>
        <name>Zn(2+)</name>
        <dbReference type="ChEBI" id="CHEBI:29105"/>
        <label>1</label>
    </ligand>
</feature>
<feature type="binding site" evidence="8">
    <location>
        <position position="167"/>
    </location>
    <ligand>
        <name>Zn(2+)</name>
        <dbReference type="ChEBI" id="CHEBI:29105"/>
        <label>2</label>
    </ligand>
</feature>
<feature type="binding site" evidence="8">
    <location>
        <position position="59"/>
    </location>
    <ligand>
        <name>Zn(2+)</name>
        <dbReference type="ChEBI" id="CHEBI:29105"/>
        <label>1</label>
    </ligand>
</feature>
<reference evidence="9" key="2">
    <citation type="submission" date="2021-04" db="EMBL/GenBank/DDBJ databases">
        <authorList>
            <person name="Gilroy R."/>
        </authorList>
    </citation>
    <scope>NUCLEOTIDE SEQUENCE</scope>
    <source>
        <strain evidence="9">CHK188-16595</strain>
    </source>
</reference>
<evidence type="ECO:0000256" key="4">
    <source>
        <dbReference type="ARBA" id="ARBA00022723"/>
    </source>
</evidence>
<dbReference type="GO" id="GO:0004177">
    <property type="term" value="F:aminopeptidase activity"/>
    <property type="evidence" value="ECO:0007669"/>
    <property type="project" value="UniProtKB-UniRule"/>
</dbReference>
<dbReference type="PANTHER" id="PTHR32481">
    <property type="entry name" value="AMINOPEPTIDASE"/>
    <property type="match status" value="1"/>
</dbReference>
<dbReference type="Gene3D" id="3.40.630.10">
    <property type="entry name" value="Zn peptidases"/>
    <property type="match status" value="1"/>
</dbReference>
<dbReference type="PIRSF" id="PIRSF001123">
    <property type="entry name" value="PepA_GA"/>
    <property type="match status" value="1"/>
</dbReference>
<dbReference type="InterPro" id="IPR008007">
    <property type="entry name" value="Peptidase_M42"/>
</dbReference>
<dbReference type="InterPro" id="IPR051464">
    <property type="entry name" value="Peptidase_M42_aminopept"/>
</dbReference>
<evidence type="ECO:0000256" key="5">
    <source>
        <dbReference type="ARBA" id="ARBA00022801"/>
    </source>
</evidence>
<dbReference type="SUPFAM" id="SSF53187">
    <property type="entry name" value="Zn-dependent exopeptidases"/>
    <property type="match status" value="1"/>
</dbReference>
<comment type="cofactor">
    <cofactor evidence="8">
        <name>a divalent metal cation</name>
        <dbReference type="ChEBI" id="CHEBI:60240"/>
    </cofactor>
    <text evidence="8">Binds 2 divalent metal cations per subunit.</text>
</comment>
<dbReference type="GO" id="GO:0046872">
    <property type="term" value="F:metal ion binding"/>
    <property type="evidence" value="ECO:0007669"/>
    <property type="project" value="UniProtKB-UniRule"/>
</dbReference>
<keyword evidence="4 8" id="KW-0479">Metal-binding</keyword>
<dbReference type="AlphaFoldDB" id="A0A9D2MIL1"/>
<evidence type="ECO:0000256" key="2">
    <source>
        <dbReference type="ARBA" id="ARBA00022438"/>
    </source>
</evidence>
<dbReference type="Gene3D" id="2.40.30.40">
    <property type="entry name" value="Peptidase M42, domain 2"/>
    <property type="match status" value="1"/>
</dbReference>
<dbReference type="GO" id="GO:0006508">
    <property type="term" value="P:proteolysis"/>
    <property type="evidence" value="ECO:0007669"/>
    <property type="project" value="UniProtKB-KW"/>
</dbReference>
<reference evidence="9" key="1">
    <citation type="journal article" date="2021" name="PeerJ">
        <title>Extensive microbial diversity within the chicken gut microbiome revealed by metagenomics and culture.</title>
        <authorList>
            <person name="Gilroy R."/>
            <person name="Ravi A."/>
            <person name="Getino M."/>
            <person name="Pursley I."/>
            <person name="Horton D.L."/>
            <person name="Alikhan N.F."/>
            <person name="Baker D."/>
            <person name="Gharbi K."/>
            <person name="Hall N."/>
            <person name="Watson M."/>
            <person name="Adriaenssens E.M."/>
            <person name="Foster-Nyarko E."/>
            <person name="Jarju S."/>
            <person name="Secka A."/>
            <person name="Antonio M."/>
            <person name="Oren A."/>
            <person name="Chaudhuri R.R."/>
            <person name="La Ragione R."/>
            <person name="Hildebrand F."/>
            <person name="Pallen M.J."/>
        </authorList>
    </citation>
    <scope>NUCLEOTIDE SEQUENCE</scope>
    <source>
        <strain evidence="9">CHK188-16595</strain>
    </source>
</reference>
<protein>
    <submittedName>
        <fullName evidence="9">M42 family peptidase</fullName>
    </submittedName>
</protein>
<sequence>MLKELCLLNGTSGDESAVRNYIIDQIKGKCEYKVDALGSVIAYKKGRKTPDKKVMLSAHMDEVGFIITSVTEDGYFKFAPVGGIEPEVVLTRRLNVNGRIGVVGAKAVHLMNSEEKDSAPKFSEFLIDIGANSREEAEKIAASGDFVYFISDYCEFGNGLLKAKALDDRIGCMLLIELIQGDLEYDTYFCFQVQEEVGLRGAACTAFRVQPDVAVVLESTTASDIDGVHGAERCCLLGHGPVISYMDGRTVYDRDLYQKAFKVAKDNGIPVQTKTKIAGGNDAGAIQTAAGGCRVCAVSLPCRYIHSGSSVVKKSDIDETRKFLKVFLNLLYD</sequence>
<keyword evidence="2" id="KW-0031">Aminopeptidase</keyword>
<keyword evidence="3" id="KW-0645">Protease</keyword>
<evidence type="ECO:0000313" key="10">
    <source>
        <dbReference type="Proteomes" id="UP000823877"/>
    </source>
</evidence>
<feature type="binding site" evidence="8">
    <location>
        <position position="196"/>
    </location>
    <ligand>
        <name>Zn(2+)</name>
        <dbReference type="ChEBI" id="CHEBI:29105"/>
        <label>2</label>
    </ligand>
</feature>
<evidence type="ECO:0000256" key="1">
    <source>
        <dbReference type="ARBA" id="ARBA00006272"/>
    </source>
</evidence>
<dbReference type="EMBL" id="DWXN01000012">
    <property type="protein sequence ID" value="HJB75272.1"/>
    <property type="molecule type" value="Genomic_DNA"/>
</dbReference>
<name>A0A9D2MIL1_9FIRM</name>
<evidence type="ECO:0000256" key="3">
    <source>
        <dbReference type="ARBA" id="ARBA00022670"/>
    </source>
</evidence>
<dbReference type="InterPro" id="IPR023367">
    <property type="entry name" value="Peptidase_M42_dom2"/>
</dbReference>
<dbReference type="SUPFAM" id="SSF101821">
    <property type="entry name" value="Aminopeptidase/glucanase lid domain"/>
    <property type="match status" value="1"/>
</dbReference>
<accession>A0A9D2MIL1</accession>
<dbReference type="PANTHER" id="PTHR32481:SF5">
    <property type="entry name" value="ENDOGLUCANASE"/>
    <property type="match status" value="1"/>
</dbReference>
<evidence type="ECO:0000313" key="9">
    <source>
        <dbReference type="EMBL" id="HJB75272.1"/>
    </source>
</evidence>
<evidence type="ECO:0000256" key="6">
    <source>
        <dbReference type="PIRNR" id="PIRNR001123"/>
    </source>
</evidence>
<feature type="active site" description="Proton acceptor" evidence="7">
    <location>
        <position position="195"/>
    </location>
</feature>
<gene>
    <name evidence="9" type="ORF">IAA37_06320</name>
</gene>
<comment type="similarity">
    <text evidence="1 6">Belongs to the peptidase M42 family.</text>
</comment>
<keyword evidence="5" id="KW-0378">Hydrolase</keyword>
<proteinExistence type="inferred from homology"/>
<dbReference type="Pfam" id="PF05343">
    <property type="entry name" value="Peptidase_M42"/>
    <property type="match status" value="1"/>
</dbReference>
<organism evidence="9 10">
    <name type="scientific">Candidatus Eubacterium faecale</name>
    <dbReference type="NCBI Taxonomy" id="2838568"/>
    <lineage>
        <taxon>Bacteria</taxon>
        <taxon>Bacillati</taxon>
        <taxon>Bacillota</taxon>
        <taxon>Clostridia</taxon>
        <taxon>Eubacteriales</taxon>
        <taxon>Eubacteriaceae</taxon>
        <taxon>Eubacterium</taxon>
    </lineage>
</organism>
<feature type="binding site" evidence="8">
    <location>
        <position position="218"/>
    </location>
    <ligand>
        <name>Zn(2+)</name>
        <dbReference type="ChEBI" id="CHEBI:29105"/>
        <label>1</label>
    </ligand>
</feature>